<keyword evidence="3" id="KW-1185">Reference proteome</keyword>
<feature type="chain" id="PRO_5040939746" evidence="1">
    <location>
        <begin position="24"/>
        <end position="176"/>
    </location>
</feature>
<keyword evidence="1" id="KW-0732">Signal</keyword>
<sequence length="176" mass="19138">MRVSTSVLVSFAAIAAATNPADGNIVLTVPAGSNLEGYQVVGYASDGAGFPELVPAAEVSQSQQDVWYLKGWDYGFSTVFGISAAIDGTTYELTMDPYVYPYAGPLVFQVQTQTETRSSKDSWFFREEAPEVTWSGDTNKFPFACTRDDGRLQLTIYNPSSAPKDCEQISLQWASA</sequence>
<accession>A0A9W8NMJ6</accession>
<comment type="caution">
    <text evidence="2">The sequence shown here is derived from an EMBL/GenBank/DDBJ whole genome shotgun (WGS) entry which is preliminary data.</text>
</comment>
<protein>
    <submittedName>
        <fullName evidence="2">Uncharacterized protein</fullName>
    </submittedName>
</protein>
<gene>
    <name evidence="2" type="ORF">NPX13_g603</name>
</gene>
<reference evidence="2" key="1">
    <citation type="submission" date="2022-07" db="EMBL/GenBank/DDBJ databases">
        <title>Genome Sequence of Xylaria arbuscula.</title>
        <authorList>
            <person name="Buettner E."/>
        </authorList>
    </citation>
    <scope>NUCLEOTIDE SEQUENCE</scope>
    <source>
        <strain evidence="2">VT107</strain>
    </source>
</reference>
<name>A0A9W8NMJ6_9PEZI</name>
<dbReference type="EMBL" id="JANPWZ010000041">
    <property type="protein sequence ID" value="KAJ3579963.1"/>
    <property type="molecule type" value="Genomic_DNA"/>
</dbReference>
<dbReference type="Proteomes" id="UP001148614">
    <property type="component" value="Unassembled WGS sequence"/>
</dbReference>
<evidence type="ECO:0000313" key="3">
    <source>
        <dbReference type="Proteomes" id="UP001148614"/>
    </source>
</evidence>
<proteinExistence type="predicted"/>
<organism evidence="2 3">
    <name type="scientific">Xylaria arbuscula</name>
    <dbReference type="NCBI Taxonomy" id="114810"/>
    <lineage>
        <taxon>Eukaryota</taxon>
        <taxon>Fungi</taxon>
        <taxon>Dikarya</taxon>
        <taxon>Ascomycota</taxon>
        <taxon>Pezizomycotina</taxon>
        <taxon>Sordariomycetes</taxon>
        <taxon>Xylariomycetidae</taxon>
        <taxon>Xylariales</taxon>
        <taxon>Xylariaceae</taxon>
        <taxon>Xylaria</taxon>
    </lineage>
</organism>
<feature type="signal peptide" evidence="1">
    <location>
        <begin position="1"/>
        <end position="23"/>
    </location>
</feature>
<evidence type="ECO:0000313" key="2">
    <source>
        <dbReference type="EMBL" id="KAJ3579963.1"/>
    </source>
</evidence>
<dbReference type="AlphaFoldDB" id="A0A9W8NMJ6"/>
<evidence type="ECO:0000256" key="1">
    <source>
        <dbReference type="SAM" id="SignalP"/>
    </source>
</evidence>